<evidence type="ECO:0000313" key="8">
    <source>
        <dbReference type="EMBL" id="EJD33032.1"/>
    </source>
</evidence>
<dbReference type="GO" id="GO:0005506">
    <property type="term" value="F:iron ion binding"/>
    <property type="evidence" value="ECO:0007669"/>
    <property type="project" value="InterPro"/>
</dbReference>
<evidence type="ECO:0000313" key="9">
    <source>
        <dbReference type="Proteomes" id="UP000006514"/>
    </source>
</evidence>
<evidence type="ECO:0000256" key="4">
    <source>
        <dbReference type="ARBA" id="ARBA00022723"/>
    </source>
</evidence>
<evidence type="ECO:0000256" key="1">
    <source>
        <dbReference type="ARBA" id="ARBA00001971"/>
    </source>
</evidence>
<comment type="cofactor">
    <cofactor evidence="1">
        <name>heme</name>
        <dbReference type="ChEBI" id="CHEBI:30413"/>
    </cofactor>
</comment>
<dbReference type="GO" id="GO:0020037">
    <property type="term" value="F:heme binding"/>
    <property type="evidence" value="ECO:0007669"/>
    <property type="project" value="InterPro"/>
</dbReference>
<keyword evidence="9" id="KW-1185">Reference proteome</keyword>
<dbReference type="eggNOG" id="KOG0156">
    <property type="taxonomic scope" value="Eukaryota"/>
</dbReference>
<dbReference type="KEGG" id="adl:AURDEDRAFT_77275"/>
<name>J0D301_AURST</name>
<dbReference type="SUPFAM" id="SSF48264">
    <property type="entry name" value="Cytochrome P450"/>
    <property type="match status" value="1"/>
</dbReference>
<dbReference type="InParanoid" id="J0D301"/>
<proteinExistence type="inferred from homology"/>
<evidence type="ECO:0000256" key="6">
    <source>
        <dbReference type="ARBA" id="ARBA00023004"/>
    </source>
</evidence>
<dbReference type="Gene3D" id="1.10.630.10">
    <property type="entry name" value="Cytochrome P450"/>
    <property type="match status" value="1"/>
</dbReference>
<sequence>FFPVMTLHPEILKGAQAQLDTVVGSHRLPDFNDQPSLPYITAILKELLRWQQVDTLAVPHKLTQDDVYRGYFPPKGSTVIGNSWSSSREILHDEKTYPNAHAFTPERWLTPDGQPGVRLYRPAADAV</sequence>
<gene>
    <name evidence="8" type="ORF">AURDEDRAFT_77275</name>
</gene>
<dbReference type="InterPro" id="IPR001128">
    <property type="entry name" value="Cyt_P450"/>
</dbReference>
<evidence type="ECO:0000256" key="2">
    <source>
        <dbReference type="ARBA" id="ARBA00010617"/>
    </source>
</evidence>
<dbReference type="GO" id="GO:0004497">
    <property type="term" value="F:monooxygenase activity"/>
    <property type="evidence" value="ECO:0007669"/>
    <property type="project" value="UniProtKB-KW"/>
</dbReference>
<keyword evidence="3" id="KW-0349">Heme</keyword>
<evidence type="ECO:0000256" key="5">
    <source>
        <dbReference type="ARBA" id="ARBA00023002"/>
    </source>
</evidence>
<accession>J0D301</accession>
<feature type="non-terminal residue" evidence="8">
    <location>
        <position position="1"/>
    </location>
</feature>
<dbReference type="OrthoDB" id="2789670at2759"/>
<dbReference type="GO" id="GO:0016705">
    <property type="term" value="F:oxidoreductase activity, acting on paired donors, with incorporation or reduction of molecular oxygen"/>
    <property type="evidence" value="ECO:0007669"/>
    <property type="project" value="InterPro"/>
</dbReference>
<dbReference type="PANTHER" id="PTHR46300">
    <property type="entry name" value="P450, PUTATIVE (EUROFUNG)-RELATED-RELATED"/>
    <property type="match status" value="1"/>
</dbReference>
<dbReference type="EMBL" id="JH688481">
    <property type="protein sequence ID" value="EJD33032.1"/>
    <property type="molecule type" value="Genomic_DNA"/>
</dbReference>
<dbReference type="Pfam" id="PF00067">
    <property type="entry name" value="p450"/>
    <property type="match status" value="1"/>
</dbReference>
<keyword evidence="5" id="KW-0560">Oxidoreductase</keyword>
<organism evidence="8 9">
    <name type="scientific">Auricularia subglabra (strain TFB-10046 / SS5)</name>
    <name type="common">White-rot fungus</name>
    <name type="synonym">Auricularia delicata (strain TFB10046)</name>
    <dbReference type="NCBI Taxonomy" id="717982"/>
    <lineage>
        <taxon>Eukaryota</taxon>
        <taxon>Fungi</taxon>
        <taxon>Dikarya</taxon>
        <taxon>Basidiomycota</taxon>
        <taxon>Agaricomycotina</taxon>
        <taxon>Agaricomycetes</taxon>
        <taxon>Auriculariales</taxon>
        <taxon>Auriculariaceae</taxon>
        <taxon>Auricularia</taxon>
    </lineage>
</organism>
<dbReference type="InterPro" id="IPR050364">
    <property type="entry name" value="Cytochrome_P450_fung"/>
</dbReference>
<dbReference type="InterPro" id="IPR036396">
    <property type="entry name" value="Cyt_P450_sf"/>
</dbReference>
<evidence type="ECO:0000256" key="7">
    <source>
        <dbReference type="ARBA" id="ARBA00023033"/>
    </source>
</evidence>
<protein>
    <submittedName>
        <fullName evidence="8">Cytochrome P450</fullName>
    </submittedName>
</protein>
<reference evidence="9" key="1">
    <citation type="journal article" date="2012" name="Science">
        <title>The Paleozoic origin of enzymatic lignin decomposition reconstructed from 31 fungal genomes.</title>
        <authorList>
            <person name="Floudas D."/>
            <person name="Binder M."/>
            <person name="Riley R."/>
            <person name="Barry K."/>
            <person name="Blanchette R.A."/>
            <person name="Henrissat B."/>
            <person name="Martinez A.T."/>
            <person name="Otillar R."/>
            <person name="Spatafora J.W."/>
            <person name="Yadav J.S."/>
            <person name="Aerts A."/>
            <person name="Benoit I."/>
            <person name="Boyd A."/>
            <person name="Carlson A."/>
            <person name="Copeland A."/>
            <person name="Coutinho P.M."/>
            <person name="de Vries R.P."/>
            <person name="Ferreira P."/>
            <person name="Findley K."/>
            <person name="Foster B."/>
            <person name="Gaskell J."/>
            <person name="Glotzer D."/>
            <person name="Gorecki P."/>
            <person name="Heitman J."/>
            <person name="Hesse C."/>
            <person name="Hori C."/>
            <person name="Igarashi K."/>
            <person name="Jurgens J.A."/>
            <person name="Kallen N."/>
            <person name="Kersten P."/>
            <person name="Kohler A."/>
            <person name="Kuees U."/>
            <person name="Kumar T.K.A."/>
            <person name="Kuo A."/>
            <person name="LaButti K."/>
            <person name="Larrondo L.F."/>
            <person name="Lindquist E."/>
            <person name="Ling A."/>
            <person name="Lombard V."/>
            <person name="Lucas S."/>
            <person name="Lundell T."/>
            <person name="Martin R."/>
            <person name="McLaughlin D.J."/>
            <person name="Morgenstern I."/>
            <person name="Morin E."/>
            <person name="Murat C."/>
            <person name="Nagy L.G."/>
            <person name="Nolan M."/>
            <person name="Ohm R.A."/>
            <person name="Patyshakuliyeva A."/>
            <person name="Rokas A."/>
            <person name="Ruiz-Duenas F.J."/>
            <person name="Sabat G."/>
            <person name="Salamov A."/>
            <person name="Samejima M."/>
            <person name="Schmutz J."/>
            <person name="Slot J.C."/>
            <person name="St John F."/>
            <person name="Stenlid J."/>
            <person name="Sun H."/>
            <person name="Sun S."/>
            <person name="Syed K."/>
            <person name="Tsang A."/>
            <person name="Wiebenga A."/>
            <person name="Young D."/>
            <person name="Pisabarro A."/>
            <person name="Eastwood D.C."/>
            <person name="Martin F."/>
            <person name="Cullen D."/>
            <person name="Grigoriev I.V."/>
            <person name="Hibbett D.S."/>
        </authorList>
    </citation>
    <scope>NUCLEOTIDE SEQUENCE [LARGE SCALE GENOMIC DNA]</scope>
    <source>
        <strain evidence="9">TFB10046</strain>
    </source>
</reference>
<dbReference type="OMA" id="YANIELM"/>
<keyword evidence="7" id="KW-0503">Monooxygenase</keyword>
<keyword evidence="6" id="KW-0408">Iron</keyword>
<keyword evidence="4" id="KW-0479">Metal-binding</keyword>
<comment type="similarity">
    <text evidence="2">Belongs to the cytochrome P450 family.</text>
</comment>
<dbReference type="Proteomes" id="UP000006514">
    <property type="component" value="Unassembled WGS sequence"/>
</dbReference>
<evidence type="ECO:0000256" key="3">
    <source>
        <dbReference type="ARBA" id="ARBA00022617"/>
    </source>
</evidence>
<dbReference type="AlphaFoldDB" id="J0D301"/>